<gene>
    <name evidence="1" type="ORF">METZ01_LOCUS266898</name>
</gene>
<dbReference type="EMBL" id="UINC01075653">
    <property type="protein sequence ID" value="SVC14044.1"/>
    <property type="molecule type" value="Genomic_DNA"/>
</dbReference>
<dbReference type="Gene3D" id="3.90.180.10">
    <property type="entry name" value="Medium-chain alcohol dehydrogenases, catalytic domain"/>
    <property type="match status" value="1"/>
</dbReference>
<evidence type="ECO:0000313" key="1">
    <source>
        <dbReference type="EMBL" id="SVC14044.1"/>
    </source>
</evidence>
<feature type="non-terminal residue" evidence="1">
    <location>
        <position position="1"/>
    </location>
</feature>
<protein>
    <recommendedName>
        <fullName evidence="2">L-threonine 3-dehydrogenase</fullName>
    </recommendedName>
</protein>
<dbReference type="AlphaFoldDB" id="A0A382JNK3"/>
<organism evidence="1">
    <name type="scientific">marine metagenome</name>
    <dbReference type="NCBI Taxonomy" id="408172"/>
    <lineage>
        <taxon>unclassified sequences</taxon>
        <taxon>metagenomes</taxon>
        <taxon>ecological metagenomes</taxon>
    </lineage>
</organism>
<sequence>RLDISPMITHRFPVDQFQQGFEVMNSGLAGKVILNWNST</sequence>
<accession>A0A382JNK3</accession>
<evidence type="ECO:0008006" key="2">
    <source>
        <dbReference type="Google" id="ProtNLM"/>
    </source>
</evidence>
<reference evidence="1" key="1">
    <citation type="submission" date="2018-05" db="EMBL/GenBank/DDBJ databases">
        <authorList>
            <person name="Lanie J.A."/>
            <person name="Ng W.-L."/>
            <person name="Kazmierczak K.M."/>
            <person name="Andrzejewski T.M."/>
            <person name="Davidsen T.M."/>
            <person name="Wayne K.J."/>
            <person name="Tettelin H."/>
            <person name="Glass J.I."/>
            <person name="Rusch D."/>
            <person name="Podicherti R."/>
            <person name="Tsui H.-C.T."/>
            <person name="Winkler M.E."/>
        </authorList>
    </citation>
    <scope>NUCLEOTIDE SEQUENCE</scope>
</reference>
<name>A0A382JNK3_9ZZZZ</name>
<proteinExistence type="predicted"/>